<evidence type="ECO:0000313" key="2">
    <source>
        <dbReference type="Proteomes" id="UP001274896"/>
    </source>
</evidence>
<keyword evidence="2" id="KW-1185">Reference proteome</keyword>
<reference evidence="1" key="1">
    <citation type="submission" date="2023-06" db="EMBL/GenBank/DDBJ databases">
        <title>Male Hemibagrus guttatus genome.</title>
        <authorList>
            <person name="Bian C."/>
        </authorList>
    </citation>
    <scope>NUCLEOTIDE SEQUENCE</scope>
    <source>
        <strain evidence="1">Male_cb2023</strain>
        <tissue evidence="1">Muscle</tissue>
    </source>
</reference>
<gene>
    <name evidence="1" type="ORF">QTP70_001290</name>
</gene>
<proteinExistence type="predicted"/>
<dbReference type="AlphaFoldDB" id="A0AAE0UQN8"/>
<sequence>MSLTSSTSALDPPKAVSFLLCYSPFIPTAAHLVTSLSNYRGEMDRLVSWCSMNNLELKYLKTVEMIVDFRKDPAPLPPVIVCDSPVSSVESFRFLATTITKELKWEQNIRSLTRKAQQRMYTPPCEDVG</sequence>
<protein>
    <submittedName>
        <fullName evidence="1">Uncharacterized protein</fullName>
    </submittedName>
</protein>
<dbReference type="EMBL" id="JAUCMX010000021">
    <property type="protein sequence ID" value="KAK3514008.1"/>
    <property type="molecule type" value="Genomic_DNA"/>
</dbReference>
<evidence type="ECO:0000313" key="1">
    <source>
        <dbReference type="EMBL" id="KAK3514008.1"/>
    </source>
</evidence>
<comment type="caution">
    <text evidence="1">The sequence shown here is derived from an EMBL/GenBank/DDBJ whole genome shotgun (WGS) entry which is preliminary data.</text>
</comment>
<dbReference type="Proteomes" id="UP001274896">
    <property type="component" value="Unassembled WGS sequence"/>
</dbReference>
<name>A0AAE0UQN8_9TELE</name>
<organism evidence="1 2">
    <name type="scientific">Hemibagrus guttatus</name>
    <dbReference type="NCBI Taxonomy" id="175788"/>
    <lineage>
        <taxon>Eukaryota</taxon>
        <taxon>Metazoa</taxon>
        <taxon>Chordata</taxon>
        <taxon>Craniata</taxon>
        <taxon>Vertebrata</taxon>
        <taxon>Euteleostomi</taxon>
        <taxon>Actinopterygii</taxon>
        <taxon>Neopterygii</taxon>
        <taxon>Teleostei</taxon>
        <taxon>Ostariophysi</taxon>
        <taxon>Siluriformes</taxon>
        <taxon>Bagridae</taxon>
        <taxon>Hemibagrus</taxon>
    </lineage>
</organism>
<accession>A0AAE0UQN8</accession>